<evidence type="ECO:0000313" key="2">
    <source>
        <dbReference type="EMBL" id="AHE96736.1"/>
    </source>
</evidence>
<name>W0DEH5_9AQUI</name>
<gene>
    <name evidence="2" type="ORF">THERU_00865</name>
</gene>
<dbReference type="HOGENOM" id="CLU_2511623_0_0_0"/>
<protein>
    <submittedName>
        <fullName evidence="2">Uncharacterized protein</fullName>
    </submittedName>
</protein>
<keyword evidence="3" id="KW-1185">Reference proteome</keyword>
<organism evidence="3">
    <name type="scientific">Thermocrinis ruber</name>
    <dbReference type="NCBI Taxonomy" id="75906"/>
    <lineage>
        <taxon>Bacteria</taxon>
        <taxon>Pseudomonadati</taxon>
        <taxon>Aquificota</taxon>
        <taxon>Aquificia</taxon>
        <taxon>Aquificales</taxon>
        <taxon>Aquificaceae</taxon>
        <taxon>Thermocrinis</taxon>
    </lineage>
</organism>
<sequence>MLEFFVGDGLGALYVEVLYRLFKKGTSLALFTYPLRIFIFAIIIAVFLMEGSLIKTIPLMGGFLIGFLLNTFLRGFGKLGASKLS</sequence>
<dbReference type="Proteomes" id="UP000018914">
    <property type="component" value="Chromosome"/>
</dbReference>
<accession>W0DEH5</accession>
<dbReference type="EMBL" id="CP007028">
    <property type="protein sequence ID" value="AHE96736.1"/>
    <property type="molecule type" value="Genomic_DNA"/>
</dbReference>
<evidence type="ECO:0000256" key="1">
    <source>
        <dbReference type="SAM" id="Phobius"/>
    </source>
</evidence>
<feature type="transmembrane region" description="Helical" evidence="1">
    <location>
        <begin position="53"/>
        <end position="73"/>
    </location>
</feature>
<proteinExistence type="predicted"/>
<evidence type="ECO:0000313" key="3">
    <source>
        <dbReference type="Proteomes" id="UP000018914"/>
    </source>
</evidence>
<dbReference type="STRING" id="75906.THERU_00865"/>
<dbReference type="KEGG" id="trd:THERU_00865"/>
<dbReference type="OrthoDB" id="9946727at2"/>
<dbReference type="RefSeq" id="WP_025305394.1">
    <property type="nucleotide sequence ID" value="NZ_CP007028.1"/>
</dbReference>
<keyword evidence="1" id="KW-0812">Transmembrane</keyword>
<keyword evidence="1" id="KW-0472">Membrane</keyword>
<keyword evidence="1" id="KW-1133">Transmembrane helix</keyword>
<feature type="transmembrane region" description="Helical" evidence="1">
    <location>
        <begin position="28"/>
        <end position="47"/>
    </location>
</feature>
<reference evidence="2 3" key="1">
    <citation type="submission" date="2013-12" db="EMBL/GenBank/DDBJ databases">
        <authorList>
            <consortium name="DOE Joint Genome Institute"/>
            <person name="Eisen J."/>
            <person name="Huntemann M."/>
            <person name="Han J."/>
            <person name="Chen A."/>
            <person name="Kyrpides N."/>
            <person name="Mavromatis K."/>
            <person name="Markowitz V."/>
            <person name="Palaniappan K."/>
            <person name="Ivanova N."/>
            <person name="Schaumberg A."/>
            <person name="Pati A."/>
            <person name="Liolios K."/>
            <person name="Nordberg H.P."/>
            <person name="Cantor M.N."/>
            <person name="Hua S.X."/>
            <person name="Woyke T."/>
        </authorList>
    </citation>
    <scope>NUCLEOTIDE SEQUENCE [LARGE SCALE GENOMIC DNA]</scope>
    <source>
        <strain evidence="2 3">DSM 23557</strain>
    </source>
</reference>
<dbReference type="AlphaFoldDB" id="W0DEH5"/>